<protein>
    <recommendedName>
        <fullName evidence="9">Glucose-1-phosphate adenylyltransferase</fullName>
        <ecNumber evidence="9">2.7.7.27</ecNumber>
    </recommendedName>
    <alternativeName>
        <fullName evidence="9">ADP-glucose pyrophosphorylase</fullName>
        <shortName evidence="9">ADPGlc PPase</shortName>
    </alternativeName>
    <alternativeName>
        <fullName evidence="9">ADP-glucose synthase</fullName>
    </alternativeName>
</protein>
<dbReference type="CDD" id="cd02508">
    <property type="entry name" value="ADP_Glucose_PP"/>
    <property type="match status" value="1"/>
</dbReference>
<dbReference type="InterPro" id="IPR011831">
    <property type="entry name" value="ADP-Glc_PPase"/>
</dbReference>
<dbReference type="Pfam" id="PF00483">
    <property type="entry name" value="NTP_transferase"/>
    <property type="match status" value="1"/>
</dbReference>
<organism evidence="12 13">
    <name type="scientific">Candidatus Sulfobium mesophilum</name>
    <dbReference type="NCBI Taxonomy" id="2016548"/>
    <lineage>
        <taxon>Bacteria</taxon>
        <taxon>Pseudomonadati</taxon>
        <taxon>Nitrospirota</taxon>
        <taxon>Nitrospiria</taxon>
        <taxon>Nitrospirales</taxon>
        <taxon>Nitrospiraceae</taxon>
        <taxon>Candidatus Sulfobium</taxon>
    </lineage>
</organism>
<feature type="site" description="Could play a key role in the communication between the regulatory and the substrate sites" evidence="9">
    <location>
        <position position="68"/>
    </location>
</feature>
<sequence>MIRRMRREKAMDNVLALILAGGKGERLHPLTIHRAKPAVPFGGKYRIIDFTLSNCINSHVRRIVVITQYKSLSLDRHLALGWEHLLNPELGEYIFTIPPQQRIDERWYEGTADAVFQNIYVIEKENPPYMLILSGDHIYKMNYAEMFDFHLEKGAIGTVATIKIPKKLASSFGIVETDDNLRIIGFHEKPAEPVTIPGDPEHCFASMGIYLFNTEDVINELRADSGRSSAHDFGRNILPQMLQSGKLFACEFKDENKKEAKYWRDVGTIDSYWEANMDLVSVDPQFNLYDDEWPLRTNQGQYPPAKFVFAQEYKGGRLGIALDSIVCGGCIISGGRVQNSVLSPNVRINSYVDIRESILMENVQIGRNCKIRRAIIDKDVYVPAGTTIGYDAEADRERFIVSEGGLVVIPKGAEIR</sequence>
<comment type="pathway">
    <text evidence="9">Glycan biosynthesis; glycogen biosynthesis.</text>
</comment>
<dbReference type="InterPro" id="IPR011004">
    <property type="entry name" value="Trimer_LpxA-like_sf"/>
</dbReference>
<reference evidence="13" key="1">
    <citation type="submission" date="2018-03" db="EMBL/GenBank/DDBJ databases">
        <authorList>
            <person name="Zecchin S."/>
        </authorList>
    </citation>
    <scope>NUCLEOTIDE SEQUENCE [LARGE SCALE GENOMIC DNA]</scope>
</reference>
<dbReference type="HAMAP" id="MF_00624">
    <property type="entry name" value="GlgC"/>
    <property type="match status" value="1"/>
</dbReference>
<evidence type="ECO:0000313" key="13">
    <source>
        <dbReference type="Proteomes" id="UP000245125"/>
    </source>
</evidence>
<dbReference type="SUPFAM" id="SSF53448">
    <property type="entry name" value="Nucleotide-diphospho-sugar transferases"/>
    <property type="match status" value="1"/>
</dbReference>
<keyword evidence="8 9" id="KW-0119">Carbohydrate metabolism</keyword>
<dbReference type="EC" id="2.7.7.27" evidence="9"/>
<dbReference type="InterPro" id="IPR023049">
    <property type="entry name" value="GlgC_bac"/>
</dbReference>
<keyword evidence="7 9" id="KW-0320">Glycogen biosynthesis</keyword>
<dbReference type="NCBIfam" id="NF002023">
    <property type="entry name" value="PRK00844.1"/>
    <property type="match status" value="1"/>
</dbReference>
<evidence type="ECO:0000256" key="3">
    <source>
        <dbReference type="ARBA" id="ARBA00022679"/>
    </source>
</evidence>
<evidence type="ECO:0000256" key="6">
    <source>
        <dbReference type="ARBA" id="ARBA00022840"/>
    </source>
</evidence>
<comment type="similarity">
    <text evidence="1 9">Belongs to the bacterial/plant glucose-1-phosphate adenylyltransferase family.</text>
</comment>
<evidence type="ECO:0000256" key="9">
    <source>
        <dbReference type="HAMAP-Rule" id="MF_00624"/>
    </source>
</evidence>
<dbReference type="Gene3D" id="2.160.10.10">
    <property type="entry name" value="Hexapeptide repeat proteins"/>
    <property type="match status" value="1"/>
</dbReference>
<feature type="domain" description="Glucose-1-phosphate adenylyltransferase/Bifunctional protein GlmU-like C-terminal hexapeptide" evidence="11">
    <location>
        <begin position="303"/>
        <end position="409"/>
    </location>
</feature>
<dbReference type="GO" id="GO:0005978">
    <property type="term" value="P:glycogen biosynthetic process"/>
    <property type="evidence" value="ECO:0007669"/>
    <property type="project" value="UniProtKB-UniRule"/>
</dbReference>
<keyword evidence="13" id="KW-1185">Reference proteome</keyword>
<evidence type="ECO:0000256" key="4">
    <source>
        <dbReference type="ARBA" id="ARBA00022695"/>
    </source>
</evidence>
<feature type="site" description="Could play a key role in the communication between the regulatory and the substrate sites" evidence="9">
    <location>
        <position position="107"/>
    </location>
</feature>
<evidence type="ECO:0000256" key="5">
    <source>
        <dbReference type="ARBA" id="ARBA00022741"/>
    </source>
</evidence>
<dbReference type="InterPro" id="IPR056818">
    <property type="entry name" value="GlmU/GlgC-like_hexapep"/>
</dbReference>
<name>A0A2U3QGJ4_9BACT</name>
<proteinExistence type="inferred from homology"/>
<dbReference type="CDD" id="cd04651">
    <property type="entry name" value="LbH_G1P_AT_C"/>
    <property type="match status" value="1"/>
</dbReference>
<keyword evidence="4 9" id="KW-0548">Nucleotidyltransferase</keyword>
<feature type="domain" description="Nucleotidyl transferase" evidence="10">
    <location>
        <begin position="16"/>
        <end position="279"/>
    </location>
</feature>
<keyword evidence="5 9" id="KW-0547">Nucleotide-binding</keyword>
<gene>
    <name evidence="9 12" type="primary">glgC</name>
    <name evidence="12" type="ORF">NBG4_260013</name>
</gene>
<dbReference type="AlphaFoldDB" id="A0A2U3QGJ4"/>
<dbReference type="SUPFAM" id="SSF51161">
    <property type="entry name" value="Trimeric LpxA-like enzymes"/>
    <property type="match status" value="1"/>
</dbReference>
<dbReference type="UniPathway" id="UPA00164"/>
<keyword evidence="3 9" id="KW-0808">Transferase</keyword>
<dbReference type="GO" id="GO:0008878">
    <property type="term" value="F:glucose-1-phosphate adenylyltransferase activity"/>
    <property type="evidence" value="ECO:0007669"/>
    <property type="project" value="UniProtKB-UniRule"/>
</dbReference>
<dbReference type="InterPro" id="IPR029044">
    <property type="entry name" value="Nucleotide-diphossugar_trans"/>
</dbReference>
<dbReference type="PANTHER" id="PTHR43523">
    <property type="entry name" value="GLUCOSE-1-PHOSPHATE ADENYLYLTRANSFERASE-RELATED"/>
    <property type="match status" value="1"/>
</dbReference>
<evidence type="ECO:0000256" key="1">
    <source>
        <dbReference type="ARBA" id="ARBA00010443"/>
    </source>
</evidence>
<feature type="binding site" evidence="9">
    <location>
        <position position="206"/>
    </location>
    <ligand>
        <name>alpha-D-glucose 1-phosphate</name>
        <dbReference type="ChEBI" id="CHEBI:58601"/>
    </ligand>
</feature>
<feature type="binding site" evidence="9">
    <location>
        <begin position="188"/>
        <end position="189"/>
    </location>
    <ligand>
        <name>alpha-D-glucose 1-phosphate</name>
        <dbReference type="ChEBI" id="CHEBI:58601"/>
    </ligand>
</feature>
<dbReference type="EMBL" id="OUUY01000071">
    <property type="protein sequence ID" value="SPQ00518.1"/>
    <property type="molecule type" value="Genomic_DNA"/>
</dbReference>
<comment type="subunit">
    <text evidence="9">Homotetramer.</text>
</comment>
<dbReference type="PANTHER" id="PTHR43523:SF2">
    <property type="entry name" value="GLUCOSE-1-PHOSPHATE ADENYLYLTRANSFERASE"/>
    <property type="match status" value="1"/>
</dbReference>
<accession>A0A2U3QGJ4</accession>
<keyword evidence="6 9" id="KW-0067">ATP-binding</keyword>
<evidence type="ECO:0000256" key="8">
    <source>
        <dbReference type="ARBA" id="ARBA00023277"/>
    </source>
</evidence>
<dbReference type="NCBIfam" id="NF001947">
    <property type="entry name" value="PRK00725.1"/>
    <property type="match status" value="1"/>
</dbReference>
<feature type="binding site" evidence="9">
    <location>
        <position position="108"/>
    </location>
    <ligand>
        <name>alpha-D-glucose 1-phosphate</name>
        <dbReference type="ChEBI" id="CHEBI:58601"/>
    </ligand>
</feature>
<keyword evidence="2 9" id="KW-0321">Glycogen metabolism</keyword>
<feature type="binding site" evidence="9">
    <location>
        <position position="173"/>
    </location>
    <ligand>
        <name>alpha-D-glucose 1-phosphate</name>
        <dbReference type="ChEBI" id="CHEBI:58601"/>
    </ligand>
</feature>
<dbReference type="Gene3D" id="3.90.550.10">
    <property type="entry name" value="Spore Coat Polysaccharide Biosynthesis Protein SpsA, Chain A"/>
    <property type="match status" value="1"/>
</dbReference>
<dbReference type="InterPro" id="IPR005835">
    <property type="entry name" value="NTP_transferase_dom"/>
</dbReference>
<dbReference type="NCBIfam" id="TIGR02091">
    <property type="entry name" value="glgC"/>
    <property type="match status" value="1"/>
</dbReference>
<comment type="function">
    <text evidence="9">Involved in the biosynthesis of ADP-glucose, a building block required for the elongation reactions to produce glycogen. Catalyzes the reaction between ATP and alpha-D-glucose 1-phosphate (G1P) to produce pyrophosphate and ADP-Glc.</text>
</comment>
<dbReference type="InterPro" id="IPR005836">
    <property type="entry name" value="ADP_Glu_pyroP_CS"/>
</dbReference>
<dbReference type="GO" id="GO:0005524">
    <property type="term" value="F:ATP binding"/>
    <property type="evidence" value="ECO:0007669"/>
    <property type="project" value="UniProtKB-KW"/>
</dbReference>
<dbReference type="Pfam" id="PF24894">
    <property type="entry name" value="Hexapep_GlmU"/>
    <property type="match status" value="1"/>
</dbReference>
<evidence type="ECO:0000313" key="12">
    <source>
        <dbReference type="EMBL" id="SPQ00518.1"/>
    </source>
</evidence>
<comment type="catalytic activity">
    <reaction evidence="9">
        <text>alpha-D-glucose 1-phosphate + ATP + H(+) = ADP-alpha-D-glucose + diphosphate</text>
        <dbReference type="Rhea" id="RHEA:12120"/>
        <dbReference type="ChEBI" id="CHEBI:15378"/>
        <dbReference type="ChEBI" id="CHEBI:30616"/>
        <dbReference type="ChEBI" id="CHEBI:33019"/>
        <dbReference type="ChEBI" id="CHEBI:57498"/>
        <dbReference type="ChEBI" id="CHEBI:58601"/>
        <dbReference type="EC" id="2.7.7.27"/>
    </reaction>
</comment>
<evidence type="ECO:0000259" key="11">
    <source>
        <dbReference type="Pfam" id="PF24894"/>
    </source>
</evidence>
<evidence type="ECO:0000259" key="10">
    <source>
        <dbReference type="Pfam" id="PF00483"/>
    </source>
</evidence>
<dbReference type="Proteomes" id="UP000245125">
    <property type="component" value="Unassembled WGS sequence"/>
</dbReference>
<evidence type="ECO:0000256" key="7">
    <source>
        <dbReference type="ARBA" id="ARBA00023056"/>
    </source>
</evidence>
<dbReference type="PROSITE" id="PS00809">
    <property type="entry name" value="ADP_GLC_PYROPHOSPH_2"/>
    <property type="match status" value="1"/>
</dbReference>
<evidence type="ECO:0000256" key="2">
    <source>
        <dbReference type="ARBA" id="ARBA00022600"/>
    </source>
</evidence>